<feature type="active site" evidence="5">
    <location>
        <position position="129"/>
    </location>
</feature>
<dbReference type="InterPro" id="IPR016090">
    <property type="entry name" value="PLA2-like_dom"/>
</dbReference>
<dbReference type="PROSITE" id="PS00119">
    <property type="entry name" value="PA2_ASP"/>
    <property type="match status" value="1"/>
</dbReference>
<dbReference type="Pfam" id="PF00068">
    <property type="entry name" value="Phospholip_A2_1"/>
    <property type="match status" value="1"/>
</dbReference>
<feature type="disulfide bond" evidence="7">
    <location>
        <begin position="85"/>
        <end position="121"/>
    </location>
</feature>
<dbReference type="GeneTree" id="ENSGT00940000154885"/>
<dbReference type="Proteomes" id="UP000472265">
    <property type="component" value="Chromosome 5"/>
</dbReference>
<dbReference type="InterPro" id="IPR033112">
    <property type="entry name" value="PLA2_Asp_AS"/>
</dbReference>
<sequence length="155" mass="17729">IFTIQTILTISDCSHEPVRSSQESRAFWQFGNMISCVQPGVNPFKYNNYGCFCGFGGQGRPVDKVDQCCKVHDDCYGVQMRNPQCQSFFSQPYFINYQYTCSGDRPNCSGKTEPESSNNYCKRAACECDRKAALCFAQSRHNPRHKNLDQTRCRK</sequence>
<evidence type="ECO:0000256" key="4">
    <source>
        <dbReference type="ARBA" id="ARBA00023157"/>
    </source>
</evidence>
<evidence type="ECO:0000256" key="3">
    <source>
        <dbReference type="ARBA" id="ARBA00022525"/>
    </source>
</evidence>
<feature type="binding site" evidence="6">
    <location>
        <position position="56"/>
    </location>
    <ligand>
        <name>Ca(2+)</name>
        <dbReference type="ChEBI" id="CHEBI:29108"/>
    </ligand>
</feature>
<evidence type="ECO:0000256" key="2">
    <source>
        <dbReference type="ARBA" id="ARBA00007892"/>
    </source>
</evidence>
<dbReference type="GO" id="GO:0005576">
    <property type="term" value="C:extracellular region"/>
    <property type="evidence" value="ECO:0007669"/>
    <property type="project" value="UniProtKB-SubCell"/>
</dbReference>
<feature type="active site" evidence="5">
    <location>
        <position position="72"/>
    </location>
</feature>
<feature type="binding site" evidence="6">
    <location>
        <position position="52"/>
    </location>
    <ligand>
        <name>Ca(2+)</name>
        <dbReference type="ChEBI" id="CHEBI:29108"/>
    </ligand>
</feature>
<dbReference type="InterPro" id="IPR036444">
    <property type="entry name" value="PLipase_A2_dom_sf"/>
</dbReference>
<evidence type="ECO:0000256" key="7">
    <source>
        <dbReference type="PIRSR" id="PIRSR601211-3"/>
    </source>
</evidence>
<keyword evidence="6" id="KW-0479">Metal-binding</keyword>
<dbReference type="InParanoid" id="A0A671U8E6"/>
<comment type="cofactor">
    <cofactor evidence="6">
        <name>Ca(2+)</name>
        <dbReference type="ChEBI" id="CHEBI:29108"/>
    </cofactor>
    <text evidence="6">Binds 1 Ca(2+) ion per subunit.</text>
</comment>
<dbReference type="PROSITE" id="PS00118">
    <property type="entry name" value="PA2_HIS"/>
    <property type="match status" value="1"/>
</dbReference>
<evidence type="ECO:0000256" key="1">
    <source>
        <dbReference type="ARBA" id="ARBA00004613"/>
    </source>
</evidence>
<evidence type="ECO:0000256" key="6">
    <source>
        <dbReference type="PIRSR" id="PIRSR601211-2"/>
    </source>
</evidence>
<feature type="binding site" evidence="6">
    <location>
        <position position="54"/>
    </location>
    <ligand>
        <name>Ca(2+)</name>
        <dbReference type="ChEBI" id="CHEBI:29108"/>
    </ligand>
</feature>
<evidence type="ECO:0000313" key="10">
    <source>
        <dbReference type="Ensembl" id="ENSSAUP00010009079.1"/>
    </source>
</evidence>
<evidence type="ECO:0000259" key="9">
    <source>
        <dbReference type="SMART" id="SM00085"/>
    </source>
</evidence>
<reference evidence="10" key="2">
    <citation type="submission" date="2025-08" db="UniProtKB">
        <authorList>
            <consortium name="Ensembl"/>
        </authorList>
    </citation>
    <scope>IDENTIFICATION</scope>
</reference>
<comment type="catalytic activity">
    <reaction evidence="8">
        <text>a 1,2-diacyl-sn-glycero-3-phosphocholine + H2O = a 1-acyl-sn-glycero-3-phosphocholine + a fatty acid + H(+)</text>
        <dbReference type="Rhea" id="RHEA:15801"/>
        <dbReference type="ChEBI" id="CHEBI:15377"/>
        <dbReference type="ChEBI" id="CHEBI:15378"/>
        <dbReference type="ChEBI" id="CHEBI:28868"/>
        <dbReference type="ChEBI" id="CHEBI:57643"/>
        <dbReference type="ChEBI" id="CHEBI:58168"/>
        <dbReference type="EC" id="3.1.1.4"/>
    </reaction>
</comment>
<dbReference type="GO" id="GO:0005509">
    <property type="term" value="F:calcium ion binding"/>
    <property type="evidence" value="ECO:0007669"/>
    <property type="project" value="InterPro"/>
</dbReference>
<feature type="disulfide bond" evidence="7">
    <location>
        <begin position="68"/>
        <end position="135"/>
    </location>
</feature>
<keyword evidence="8" id="KW-0443">Lipid metabolism</keyword>
<dbReference type="GO" id="GO:0006644">
    <property type="term" value="P:phospholipid metabolic process"/>
    <property type="evidence" value="ECO:0007669"/>
    <property type="project" value="InterPro"/>
</dbReference>
<keyword evidence="8" id="KW-0378">Hydrolase</keyword>
<dbReference type="SUPFAM" id="SSF48619">
    <property type="entry name" value="Phospholipase A2, PLA2"/>
    <property type="match status" value="1"/>
</dbReference>
<evidence type="ECO:0000256" key="5">
    <source>
        <dbReference type="PIRSR" id="PIRSR601211-1"/>
    </source>
</evidence>
<feature type="disulfide bond" evidence="7">
    <location>
        <begin position="53"/>
        <end position="69"/>
    </location>
</feature>
<feature type="disulfide bond" evidence="7">
    <location>
        <begin position="108"/>
        <end position="126"/>
    </location>
</feature>
<reference evidence="10" key="3">
    <citation type="submission" date="2025-09" db="UniProtKB">
        <authorList>
            <consortium name="Ensembl"/>
        </authorList>
    </citation>
    <scope>IDENTIFICATION</scope>
</reference>
<gene>
    <name evidence="10" type="primary">LOC115581315</name>
</gene>
<reference evidence="10" key="1">
    <citation type="submission" date="2021-04" db="EMBL/GenBank/DDBJ databases">
        <authorList>
            <consortium name="Wellcome Sanger Institute Data Sharing"/>
        </authorList>
    </citation>
    <scope>NUCLEOTIDE SEQUENCE [LARGE SCALE GENOMIC DNA]</scope>
</reference>
<dbReference type="OMA" id="HAIECHQ"/>
<feature type="disulfide bond" evidence="7">
    <location>
        <begin position="75"/>
        <end position="128"/>
    </location>
</feature>
<accession>A0A671U8E6</accession>
<keyword evidence="3 8" id="KW-0964">Secreted</keyword>
<dbReference type="GO" id="GO:0005543">
    <property type="term" value="F:phospholipid binding"/>
    <property type="evidence" value="ECO:0007669"/>
    <property type="project" value="TreeGrafter"/>
</dbReference>
<dbReference type="SMART" id="SM00085">
    <property type="entry name" value="PA2c"/>
    <property type="match status" value="1"/>
</dbReference>
<dbReference type="Ensembl" id="ENSSAUT00010009693.1">
    <property type="protein sequence ID" value="ENSSAUP00010009079.1"/>
    <property type="gene ID" value="ENSSAUG00010004489.1"/>
</dbReference>
<dbReference type="CDD" id="cd00125">
    <property type="entry name" value="PLA2c"/>
    <property type="match status" value="1"/>
</dbReference>
<dbReference type="Gene3D" id="1.20.90.10">
    <property type="entry name" value="Phospholipase A2 domain"/>
    <property type="match status" value="1"/>
</dbReference>
<dbReference type="AlphaFoldDB" id="A0A671U8E6"/>
<name>A0A671U8E6_SPAAU</name>
<dbReference type="GO" id="GO:0016042">
    <property type="term" value="P:lipid catabolic process"/>
    <property type="evidence" value="ECO:0007669"/>
    <property type="project" value="InterPro"/>
</dbReference>
<evidence type="ECO:0000256" key="8">
    <source>
        <dbReference type="RuleBase" id="RU361236"/>
    </source>
</evidence>
<dbReference type="PRINTS" id="PR00389">
    <property type="entry name" value="PHPHLIPASEA2"/>
</dbReference>
<dbReference type="GO" id="GO:0047498">
    <property type="term" value="F:calcium-dependent phospholipase A2 activity"/>
    <property type="evidence" value="ECO:0007669"/>
    <property type="project" value="TreeGrafter"/>
</dbReference>
<dbReference type="GO" id="GO:0050482">
    <property type="term" value="P:arachidonate secretion"/>
    <property type="evidence" value="ECO:0007669"/>
    <property type="project" value="InterPro"/>
</dbReference>
<dbReference type="InterPro" id="IPR001211">
    <property type="entry name" value="PLA2"/>
</dbReference>
<dbReference type="PANTHER" id="PTHR11716">
    <property type="entry name" value="PHOSPHOLIPASE A2 FAMILY MEMBER"/>
    <property type="match status" value="1"/>
</dbReference>
<evidence type="ECO:0000313" key="11">
    <source>
        <dbReference type="Proteomes" id="UP000472265"/>
    </source>
</evidence>
<feature type="binding site" evidence="6">
    <location>
        <position position="73"/>
    </location>
    <ligand>
        <name>Ca(2+)</name>
        <dbReference type="ChEBI" id="CHEBI:29108"/>
    </ligand>
</feature>
<dbReference type="InterPro" id="IPR033113">
    <property type="entry name" value="PLA2_histidine"/>
</dbReference>
<keyword evidence="4 7" id="KW-1015">Disulfide bond</keyword>
<proteinExistence type="inferred from homology"/>
<dbReference type="EC" id="3.1.1.4" evidence="8"/>
<dbReference type="PANTHER" id="PTHR11716:SF106">
    <property type="entry name" value="PHOSPHOLIPASE A2 A2-ACTITOXIN-UCS2A-LIKE"/>
    <property type="match status" value="1"/>
</dbReference>
<dbReference type="FunFam" id="1.20.90.10:FF:000007">
    <property type="entry name" value="Acidic phospholipase A2"/>
    <property type="match status" value="1"/>
</dbReference>
<feature type="domain" description="Phospholipase A2-like central" evidence="9">
    <location>
        <begin position="26"/>
        <end position="154"/>
    </location>
</feature>
<organism evidence="10 11">
    <name type="scientific">Sparus aurata</name>
    <name type="common">Gilthead sea bream</name>
    <dbReference type="NCBI Taxonomy" id="8175"/>
    <lineage>
        <taxon>Eukaryota</taxon>
        <taxon>Metazoa</taxon>
        <taxon>Chordata</taxon>
        <taxon>Craniata</taxon>
        <taxon>Vertebrata</taxon>
        <taxon>Euteleostomi</taxon>
        <taxon>Actinopterygii</taxon>
        <taxon>Neopterygii</taxon>
        <taxon>Teleostei</taxon>
        <taxon>Neoteleostei</taxon>
        <taxon>Acanthomorphata</taxon>
        <taxon>Eupercaria</taxon>
        <taxon>Spariformes</taxon>
        <taxon>Sparidae</taxon>
        <taxon>Sparus</taxon>
    </lineage>
</organism>
<comment type="similarity">
    <text evidence="2">Belongs to the phospholipase A2 family. Group I subfamily. D49 sub-subfamily.</text>
</comment>
<comment type="subcellular location">
    <subcellularLocation>
        <location evidence="1 8">Secreted</location>
    </subcellularLocation>
</comment>
<keyword evidence="11" id="KW-1185">Reference proteome</keyword>
<protein>
    <recommendedName>
        <fullName evidence="8">Phospholipase A2</fullName>
        <ecNumber evidence="8">3.1.1.4</ecNumber>
    </recommendedName>
</protein>
<keyword evidence="6 8" id="KW-0106">Calcium</keyword>